<feature type="transmembrane region" description="Helical" evidence="7">
    <location>
        <begin position="21"/>
        <end position="42"/>
    </location>
</feature>
<comment type="similarity">
    <text evidence="5">Belongs to the SAT4 family.</text>
</comment>
<feature type="region of interest" description="Disordered" evidence="6">
    <location>
        <begin position="296"/>
        <end position="345"/>
    </location>
</feature>
<feature type="compositionally biased region" description="Basic and acidic residues" evidence="6">
    <location>
        <begin position="335"/>
        <end position="345"/>
    </location>
</feature>
<evidence type="ECO:0000259" key="8">
    <source>
        <dbReference type="Pfam" id="PF20684"/>
    </source>
</evidence>
<comment type="caution">
    <text evidence="9">The sequence shown here is derived from an EMBL/GenBank/DDBJ whole genome shotgun (WGS) entry which is preliminary data.</text>
</comment>
<evidence type="ECO:0000256" key="3">
    <source>
        <dbReference type="ARBA" id="ARBA00022989"/>
    </source>
</evidence>
<feature type="transmembrane region" description="Helical" evidence="7">
    <location>
        <begin position="97"/>
        <end position="121"/>
    </location>
</feature>
<dbReference type="PANTHER" id="PTHR33048">
    <property type="entry name" value="PTH11-LIKE INTEGRAL MEMBRANE PROTEIN (AFU_ORTHOLOGUE AFUA_5G11245)"/>
    <property type="match status" value="1"/>
</dbReference>
<feature type="transmembrane region" description="Helical" evidence="7">
    <location>
        <begin position="223"/>
        <end position="243"/>
    </location>
</feature>
<accession>A0AAI8VDF2</accession>
<evidence type="ECO:0000256" key="6">
    <source>
        <dbReference type="SAM" id="MobiDB-lite"/>
    </source>
</evidence>
<sequence length="366" mass="40904">MASLGPPPADLDLTATRAPEMIGVLSTTWSLAIIAIGLRLWSRRLMRSRLWLDDWLILVSVLWSGSFMFMITCWMVRHGFGRHVWAAPPEATKVWAIGLFIAEITYTLSLVFVKYSILAFYWRVFGAQRSIRIPIWVLAGMVLAWGASVILVSIFQCLPVQAFWQRFDFVAPLPAEAYHCGVDDNDFFNGNAIPNIITDVMIMALPVPYIWKLYMPRAQKVAITSVFVVGIFVTIISIVRFTFVLRVDLTSPDITWNFVDTQMWTSLEGNVATVCACLPSLKPILNLLVYGSVESKPEPSNRAARGTLVTIGGSGESRKNRSRTAQGMRGSTSKHATETYSDEHPFAQLADDDSMTRGRATELQTL</sequence>
<dbReference type="Proteomes" id="UP001295740">
    <property type="component" value="Unassembled WGS sequence"/>
</dbReference>
<evidence type="ECO:0000256" key="5">
    <source>
        <dbReference type="ARBA" id="ARBA00038359"/>
    </source>
</evidence>
<gene>
    <name evidence="9" type="ORF">KHLLAP_LOCUS2995</name>
</gene>
<keyword evidence="10" id="KW-1185">Reference proteome</keyword>
<dbReference type="PANTHER" id="PTHR33048:SF47">
    <property type="entry name" value="INTEGRAL MEMBRANE PROTEIN-RELATED"/>
    <property type="match status" value="1"/>
</dbReference>
<dbReference type="InterPro" id="IPR049326">
    <property type="entry name" value="Rhodopsin_dom_fungi"/>
</dbReference>
<dbReference type="EMBL" id="CAUWAG010000004">
    <property type="protein sequence ID" value="CAJ2502527.1"/>
    <property type="molecule type" value="Genomic_DNA"/>
</dbReference>
<feature type="domain" description="Rhodopsin" evidence="8">
    <location>
        <begin position="38"/>
        <end position="286"/>
    </location>
</feature>
<dbReference type="GO" id="GO:0016020">
    <property type="term" value="C:membrane"/>
    <property type="evidence" value="ECO:0007669"/>
    <property type="project" value="UniProtKB-SubCell"/>
</dbReference>
<evidence type="ECO:0000313" key="10">
    <source>
        <dbReference type="Proteomes" id="UP001295740"/>
    </source>
</evidence>
<keyword evidence="3 7" id="KW-1133">Transmembrane helix</keyword>
<evidence type="ECO:0000256" key="4">
    <source>
        <dbReference type="ARBA" id="ARBA00023136"/>
    </source>
</evidence>
<evidence type="ECO:0000256" key="1">
    <source>
        <dbReference type="ARBA" id="ARBA00004141"/>
    </source>
</evidence>
<evidence type="ECO:0000256" key="2">
    <source>
        <dbReference type="ARBA" id="ARBA00022692"/>
    </source>
</evidence>
<protein>
    <submittedName>
        <fullName evidence="9">Uu.00g099210.m01.CDS01</fullName>
    </submittedName>
</protein>
<reference evidence="9" key="1">
    <citation type="submission" date="2023-10" db="EMBL/GenBank/DDBJ databases">
        <authorList>
            <person name="Hackl T."/>
        </authorList>
    </citation>
    <scope>NUCLEOTIDE SEQUENCE</scope>
</reference>
<dbReference type="AlphaFoldDB" id="A0AAI8VDF2"/>
<evidence type="ECO:0000313" key="9">
    <source>
        <dbReference type="EMBL" id="CAJ2502527.1"/>
    </source>
</evidence>
<feature type="compositionally biased region" description="Polar residues" evidence="6">
    <location>
        <begin position="323"/>
        <end position="334"/>
    </location>
</feature>
<name>A0AAI8VDF2_9PEZI</name>
<comment type="subcellular location">
    <subcellularLocation>
        <location evidence="1">Membrane</location>
        <topology evidence="1">Multi-pass membrane protein</topology>
    </subcellularLocation>
</comment>
<feature type="transmembrane region" description="Helical" evidence="7">
    <location>
        <begin position="192"/>
        <end position="211"/>
    </location>
</feature>
<keyword evidence="2 7" id="KW-0812">Transmembrane</keyword>
<dbReference type="Pfam" id="PF20684">
    <property type="entry name" value="Fung_rhodopsin"/>
    <property type="match status" value="1"/>
</dbReference>
<organism evidence="9 10">
    <name type="scientific">Anthostomella pinea</name>
    <dbReference type="NCBI Taxonomy" id="933095"/>
    <lineage>
        <taxon>Eukaryota</taxon>
        <taxon>Fungi</taxon>
        <taxon>Dikarya</taxon>
        <taxon>Ascomycota</taxon>
        <taxon>Pezizomycotina</taxon>
        <taxon>Sordariomycetes</taxon>
        <taxon>Xylariomycetidae</taxon>
        <taxon>Xylariales</taxon>
        <taxon>Xylariaceae</taxon>
        <taxon>Anthostomella</taxon>
    </lineage>
</organism>
<dbReference type="InterPro" id="IPR052337">
    <property type="entry name" value="SAT4-like"/>
</dbReference>
<feature type="transmembrane region" description="Helical" evidence="7">
    <location>
        <begin position="54"/>
        <end position="77"/>
    </location>
</feature>
<feature type="transmembrane region" description="Helical" evidence="7">
    <location>
        <begin position="133"/>
        <end position="155"/>
    </location>
</feature>
<proteinExistence type="inferred from homology"/>
<evidence type="ECO:0000256" key="7">
    <source>
        <dbReference type="SAM" id="Phobius"/>
    </source>
</evidence>
<keyword evidence="4 7" id="KW-0472">Membrane</keyword>